<keyword evidence="2" id="KW-1133">Transmembrane helix</keyword>
<evidence type="ECO:0000313" key="3">
    <source>
        <dbReference type="EMBL" id="AWI54001.1"/>
    </source>
</evidence>
<proteinExistence type="predicted"/>
<gene>
    <name evidence="3" type="ORF">DEH84_11620</name>
</gene>
<dbReference type="KEGG" id="aon:DEH84_11620"/>
<evidence type="ECO:0000256" key="1">
    <source>
        <dbReference type="SAM" id="MobiDB-lite"/>
    </source>
</evidence>
<sequence>MWTWIVALAWMYVVSLMTLAEATDPQGSVLGAVITFLFYGLGPLALVMYLLGTPARRKARQAAEARQAAAAEGPAADSAAGVEPDAGSLPSGAPVSPERKEP</sequence>
<evidence type="ECO:0000313" key="4">
    <source>
        <dbReference type="Proteomes" id="UP000244892"/>
    </source>
</evidence>
<keyword evidence="2" id="KW-0472">Membrane</keyword>
<feature type="region of interest" description="Disordered" evidence="1">
    <location>
        <begin position="63"/>
        <end position="102"/>
    </location>
</feature>
<feature type="compositionally biased region" description="Low complexity" evidence="1">
    <location>
        <begin position="63"/>
        <end position="81"/>
    </location>
</feature>
<protein>
    <submittedName>
        <fullName evidence="3">Uncharacterized protein</fullName>
    </submittedName>
</protein>
<organism evidence="3 4">
    <name type="scientific">Aquabacterium olei</name>
    <dbReference type="NCBI Taxonomy" id="1296669"/>
    <lineage>
        <taxon>Bacteria</taxon>
        <taxon>Pseudomonadati</taxon>
        <taxon>Pseudomonadota</taxon>
        <taxon>Betaproteobacteria</taxon>
        <taxon>Burkholderiales</taxon>
        <taxon>Aquabacterium</taxon>
    </lineage>
</organism>
<keyword evidence="2" id="KW-0812">Transmembrane</keyword>
<feature type="transmembrane region" description="Helical" evidence="2">
    <location>
        <begin position="32"/>
        <end position="51"/>
    </location>
</feature>
<dbReference type="OrthoDB" id="8565731at2"/>
<dbReference type="EMBL" id="CP029210">
    <property type="protein sequence ID" value="AWI54001.1"/>
    <property type="molecule type" value="Genomic_DNA"/>
</dbReference>
<accession>A0A2U8FSF4</accession>
<evidence type="ECO:0000256" key="2">
    <source>
        <dbReference type="SAM" id="Phobius"/>
    </source>
</evidence>
<dbReference type="Proteomes" id="UP000244892">
    <property type="component" value="Chromosome"/>
</dbReference>
<name>A0A2U8FSF4_9BURK</name>
<dbReference type="RefSeq" id="WP_109036997.1">
    <property type="nucleotide sequence ID" value="NZ_CP029210.1"/>
</dbReference>
<keyword evidence="4" id="KW-1185">Reference proteome</keyword>
<reference evidence="3 4" key="1">
    <citation type="submission" date="2018-05" db="EMBL/GenBank/DDBJ databases">
        <title>complete genome sequence of Aquabacterium olei NBRC 110486.</title>
        <authorList>
            <person name="Tang B."/>
            <person name="Chang J."/>
            <person name="Zhang L."/>
            <person name="Yang H."/>
        </authorList>
    </citation>
    <scope>NUCLEOTIDE SEQUENCE [LARGE SCALE GENOMIC DNA]</scope>
    <source>
        <strain evidence="3 4">NBRC 110486</strain>
    </source>
</reference>
<dbReference type="AlphaFoldDB" id="A0A2U8FSF4"/>